<evidence type="ECO:0000256" key="4">
    <source>
        <dbReference type="ARBA" id="ARBA00022598"/>
    </source>
</evidence>
<dbReference type="SUPFAM" id="SSF47336">
    <property type="entry name" value="ACP-like"/>
    <property type="match status" value="1"/>
</dbReference>
<dbReference type="Gene3D" id="3.30.559.10">
    <property type="entry name" value="Chloramphenicol acetyltransferase-like domain"/>
    <property type="match status" value="1"/>
</dbReference>
<dbReference type="InterPro" id="IPR001242">
    <property type="entry name" value="Condensation_dom"/>
</dbReference>
<evidence type="ECO:0000259" key="6">
    <source>
        <dbReference type="PROSITE" id="PS50075"/>
    </source>
</evidence>
<feature type="region of interest" description="Disordered" evidence="5">
    <location>
        <begin position="552"/>
        <end position="589"/>
    </location>
</feature>
<keyword evidence="8" id="KW-1185">Reference proteome</keyword>
<dbReference type="InterPro" id="IPR036291">
    <property type="entry name" value="NAD(P)-bd_dom_sf"/>
</dbReference>
<dbReference type="PROSITE" id="PS00012">
    <property type="entry name" value="PHOSPHOPANTETHEINE"/>
    <property type="match status" value="1"/>
</dbReference>
<organism evidence="7 8">
    <name type="scientific">Cellulomonas shaoxiangyii</name>
    <dbReference type="NCBI Taxonomy" id="2566013"/>
    <lineage>
        <taxon>Bacteria</taxon>
        <taxon>Bacillati</taxon>
        <taxon>Actinomycetota</taxon>
        <taxon>Actinomycetes</taxon>
        <taxon>Micrococcales</taxon>
        <taxon>Cellulomonadaceae</taxon>
        <taxon>Cellulomonas</taxon>
    </lineage>
</organism>
<evidence type="ECO:0000256" key="3">
    <source>
        <dbReference type="ARBA" id="ARBA00022553"/>
    </source>
</evidence>
<dbReference type="Pfam" id="PF00550">
    <property type="entry name" value="PP-binding"/>
    <property type="match status" value="1"/>
</dbReference>
<dbReference type="PANTHER" id="PTHR45527">
    <property type="entry name" value="NONRIBOSOMAL PEPTIDE SYNTHETASE"/>
    <property type="match status" value="1"/>
</dbReference>
<dbReference type="SMART" id="SM00823">
    <property type="entry name" value="PKS_PP"/>
    <property type="match status" value="1"/>
</dbReference>
<dbReference type="InterPro" id="IPR023213">
    <property type="entry name" value="CAT-like_dom_sf"/>
</dbReference>
<dbReference type="GO" id="GO:0016874">
    <property type="term" value="F:ligase activity"/>
    <property type="evidence" value="ECO:0007669"/>
    <property type="project" value="UniProtKB-KW"/>
</dbReference>
<keyword evidence="2" id="KW-0596">Phosphopantetheine</keyword>
<dbReference type="InterPro" id="IPR006162">
    <property type="entry name" value="Ppantetheine_attach_site"/>
</dbReference>
<comment type="cofactor">
    <cofactor evidence="1">
        <name>pantetheine 4'-phosphate</name>
        <dbReference type="ChEBI" id="CHEBI:47942"/>
    </cofactor>
</comment>
<dbReference type="PROSITE" id="PS50075">
    <property type="entry name" value="CARRIER"/>
    <property type="match status" value="1"/>
</dbReference>
<dbReference type="InterPro" id="IPR036736">
    <property type="entry name" value="ACP-like_sf"/>
</dbReference>
<dbReference type="GO" id="GO:0008610">
    <property type="term" value="P:lipid biosynthetic process"/>
    <property type="evidence" value="ECO:0007669"/>
    <property type="project" value="UniProtKB-ARBA"/>
</dbReference>
<dbReference type="GO" id="GO:0044550">
    <property type="term" value="P:secondary metabolite biosynthetic process"/>
    <property type="evidence" value="ECO:0007669"/>
    <property type="project" value="TreeGrafter"/>
</dbReference>
<dbReference type="AlphaFoldDB" id="A0A4P7SNY8"/>
<dbReference type="Gene3D" id="1.10.1200.10">
    <property type="entry name" value="ACP-like"/>
    <property type="match status" value="1"/>
</dbReference>
<dbReference type="GO" id="GO:0031177">
    <property type="term" value="F:phosphopantetheine binding"/>
    <property type="evidence" value="ECO:0007669"/>
    <property type="project" value="InterPro"/>
</dbReference>
<dbReference type="InterPro" id="IPR009081">
    <property type="entry name" value="PP-bd_ACP"/>
</dbReference>
<dbReference type="SUPFAM" id="SSF52777">
    <property type="entry name" value="CoA-dependent acyltransferases"/>
    <property type="match status" value="2"/>
</dbReference>
<name>A0A4P7SNY8_9CELL</name>
<reference evidence="7 8" key="1">
    <citation type="submission" date="2019-04" db="EMBL/GenBank/DDBJ databases">
        <title>Isolation and identification of Cellulomonas shaoxiangyii sp. Nov. isolated from feces of the Tibetan antelopes (Pantholops hodgsonii) in the Qinghai-Tibet plateau of China.</title>
        <authorList>
            <person name="Tian Z."/>
        </authorList>
    </citation>
    <scope>NUCLEOTIDE SEQUENCE [LARGE SCALE GENOMIC DNA]</scope>
    <source>
        <strain evidence="7 8">Z28</strain>
    </source>
</reference>
<protein>
    <submittedName>
        <fullName evidence="7">NAD-dependent epimerase/dehydratase family protein</fullName>
    </submittedName>
</protein>
<dbReference type="Pfam" id="PF00668">
    <property type="entry name" value="Condensation"/>
    <property type="match status" value="1"/>
</dbReference>
<dbReference type="Pfam" id="PF07993">
    <property type="entry name" value="NAD_binding_4"/>
    <property type="match status" value="1"/>
</dbReference>
<feature type="region of interest" description="Disordered" evidence="5">
    <location>
        <begin position="452"/>
        <end position="471"/>
    </location>
</feature>
<dbReference type="Gene3D" id="3.40.50.720">
    <property type="entry name" value="NAD(P)-binding Rossmann-like Domain"/>
    <property type="match status" value="1"/>
</dbReference>
<evidence type="ECO:0000313" key="8">
    <source>
        <dbReference type="Proteomes" id="UP000296469"/>
    </source>
</evidence>
<proteinExistence type="predicted"/>
<dbReference type="PANTHER" id="PTHR45527:SF1">
    <property type="entry name" value="FATTY ACID SYNTHASE"/>
    <property type="match status" value="1"/>
</dbReference>
<evidence type="ECO:0000256" key="2">
    <source>
        <dbReference type="ARBA" id="ARBA00022450"/>
    </source>
</evidence>
<sequence>MIDVEDIYELAPVPRGMLVHGLRAPQDGAYVEQTLLRLAGPLDGAAFWDAWQLVVDRHPSLRTGVHWRDVRVPVQVVRRGVVLPHEELDWRGAPPAEVERRLRDLLDTERRAGLDLERPPLLRVALVHHGDDAHVVALRMSHLVVDGWSVGVLCGEFVAAYRALAAGRVPVLPPAPPLRPYVERWARRAGDPDELAFWRAETAGWVPPPPVRSADAGEAAGDLPHGLVEVDAGAVAERLDRAARRARVSRHSVVQASWSLVLAAATGRDDVAAGTTFAHRPADVSGVEGVVGCLLATVPVRVHVSDDAPVDDWLAGVQATVQRVRDHLDVPLADVQRVAGTPAGAELVETLVEHMNVPLPAVDLGAHGPRLVGVAMDSRPHVPLSLVVPPGDLPLRLVHDTRRVGAGAARALLEATVRVVDALADAGAHDGRVTVAALRGLLGDVPDLTVPDPAAGSSADAVDGPPEAAPRAGTETEVAAVLAELLDQPALGRGQDLLELGLHSLLGTRVVNRLARRLGVDVPLRVLFERPTVAGLARTVDALLAAAAAPADAPAGAAGGSGTAPARTSGHRADRAPDQPHGPASDLTAHVRLDDDVRRAAAGAADPRPGFRGGVLLTGATGTVGAALLAALLRGTPAHVVCLVRGRADAGRERVLAALAASGGDEDAADRVEVVSGNLARPLLGLDEETFRTLARRVDDVLHAGASVNFLPPYRRLAPTNVQGVVEVLRLAALGGARVHHVSSTAVHGGWQPGGADHPEGRLGPVPPGLENGYEQSKWVAEQVVGLAHDRGLPVTVHRLGRMAGDSVTGRWKLGDVLSQVLRACVALGEVPDTEAEIDLMPVDVAARAVVAAGASAASTGRWLTVASRSRFTFPVLAEALGDLGVPARTVPLDPWAGGLRRLAADDPGSTWAMVLAVLEPWLADLHAGRREGRYATDEAVRLAGPDAAGVPVDAELVGRYLRHLADAGFVTPAPAGAR</sequence>
<evidence type="ECO:0000256" key="1">
    <source>
        <dbReference type="ARBA" id="ARBA00001957"/>
    </source>
</evidence>
<evidence type="ECO:0000256" key="5">
    <source>
        <dbReference type="SAM" id="MobiDB-lite"/>
    </source>
</evidence>
<dbReference type="EMBL" id="CP039291">
    <property type="protein sequence ID" value="QCB94986.1"/>
    <property type="molecule type" value="Genomic_DNA"/>
</dbReference>
<evidence type="ECO:0000313" key="7">
    <source>
        <dbReference type="EMBL" id="QCB94986.1"/>
    </source>
</evidence>
<dbReference type="InterPro" id="IPR013120">
    <property type="entry name" value="FAR_NAD-bd"/>
</dbReference>
<dbReference type="Proteomes" id="UP000296469">
    <property type="component" value="Chromosome"/>
</dbReference>
<dbReference type="GO" id="GO:0005829">
    <property type="term" value="C:cytosol"/>
    <property type="evidence" value="ECO:0007669"/>
    <property type="project" value="TreeGrafter"/>
</dbReference>
<keyword evidence="3" id="KW-0597">Phosphoprotein</keyword>
<dbReference type="GO" id="GO:0043041">
    <property type="term" value="P:amino acid activation for nonribosomal peptide biosynthetic process"/>
    <property type="evidence" value="ECO:0007669"/>
    <property type="project" value="TreeGrafter"/>
</dbReference>
<gene>
    <name evidence="7" type="ORF">E5225_16860</name>
</gene>
<feature type="domain" description="Carrier" evidence="6">
    <location>
        <begin position="469"/>
        <end position="544"/>
    </location>
</feature>
<dbReference type="RefSeq" id="WP_136225527.1">
    <property type="nucleotide sequence ID" value="NZ_CP039291.1"/>
</dbReference>
<keyword evidence="4" id="KW-0436">Ligase</keyword>
<dbReference type="InterPro" id="IPR020806">
    <property type="entry name" value="PKS_PP-bd"/>
</dbReference>
<dbReference type="KEGG" id="celz:E5225_16860"/>
<accession>A0A4P7SNY8</accession>
<dbReference type="InterPro" id="IPR010080">
    <property type="entry name" value="Thioester_reductase-like_dom"/>
</dbReference>
<dbReference type="Gene3D" id="3.30.559.30">
    <property type="entry name" value="Nonribosomal peptide synthetase, condensation domain"/>
    <property type="match status" value="1"/>
</dbReference>
<dbReference type="SUPFAM" id="SSF51735">
    <property type="entry name" value="NAD(P)-binding Rossmann-fold domains"/>
    <property type="match status" value="1"/>
</dbReference>
<dbReference type="NCBIfam" id="TIGR01746">
    <property type="entry name" value="Thioester-redct"/>
    <property type="match status" value="1"/>
</dbReference>